<dbReference type="GO" id="GO:0003677">
    <property type="term" value="F:DNA binding"/>
    <property type="evidence" value="ECO:0007669"/>
    <property type="project" value="UniProtKB-UniRule"/>
</dbReference>
<keyword evidence="5 9" id="KW-0229">DNA integration</keyword>
<dbReference type="AlphaFoldDB" id="A6G048"/>
<name>A6G048_9BACT</name>
<proteinExistence type="inferred from homology"/>
<organism evidence="13 14">
    <name type="scientific">Plesiocystis pacifica SIR-1</name>
    <dbReference type="NCBI Taxonomy" id="391625"/>
    <lineage>
        <taxon>Bacteria</taxon>
        <taxon>Pseudomonadati</taxon>
        <taxon>Myxococcota</taxon>
        <taxon>Polyangia</taxon>
        <taxon>Nannocystales</taxon>
        <taxon>Nannocystaceae</taxon>
        <taxon>Plesiocystis</taxon>
    </lineage>
</organism>
<keyword evidence="14" id="KW-1185">Reference proteome</keyword>
<dbReference type="STRING" id="391625.PPSIR1_12718"/>
<evidence type="ECO:0000259" key="12">
    <source>
        <dbReference type="PROSITE" id="PS51900"/>
    </source>
</evidence>
<dbReference type="InterPro" id="IPR002104">
    <property type="entry name" value="Integrase_catalytic"/>
</dbReference>
<evidence type="ECO:0000256" key="1">
    <source>
        <dbReference type="ARBA" id="ARBA00004496"/>
    </source>
</evidence>
<dbReference type="PROSITE" id="PS51898">
    <property type="entry name" value="TYR_RECOMBINASE"/>
    <property type="match status" value="1"/>
</dbReference>
<dbReference type="RefSeq" id="WP_006970097.1">
    <property type="nucleotide sequence ID" value="NZ_ABCS01000008.1"/>
</dbReference>
<dbReference type="GO" id="GO:0009037">
    <property type="term" value="F:tyrosine-based site-specific recombinase activity"/>
    <property type="evidence" value="ECO:0007669"/>
    <property type="project" value="UniProtKB-UniRule"/>
</dbReference>
<feature type="domain" description="Core-binding (CB)" evidence="12">
    <location>
        <begin position="1"/>
        <end position="86"/>
    </location>
</feature>
<keyword evidence="4 9" id="KW-0159">Chromosome partition</keyword>
<dbReference type="HAMAP" id="MF_01808">
    <property type="entry name" value="Recomb_XerC_XerD"/>
    <property type="match status" value="1"/>
</dbReference>
<comment type="caution">
    <text evidence="13">The sequence shown here is derived from an EMBL/GenBank/DDBJ whole genome shotgun (WGS) entry which is preliminary data.</text>
</comment>
<evidence type="ECO:0000313" key="13">
    <source>
        <dbReference type="EMBL" id="EDM80745.1"/>
    </source>
</evidence>
<dbReference type="InterPro" id="IPR050090">
    <property type="entry name" value="Tyrosine_recombinase_XerCD"/>
</dbReference>
<evidence type="ECO:0000259" key="11">
    <source>
        <dbReference type="PROSITE" id="PS51898"/>
    </source>
</evidence>
<dbReference type="Gene3D" id="1.10.150.130">
    <property type="match status" value="1"/>
</dbReference>
<dbReference type="Pfam" id="PF00589">
    <property type="entry name" value="Phage_integrase"/>
    <property type="match status" value="1"/>
</dbReference>
<dbReference type="InterPro" id="IPR011010">
    <property type="entry name" value="DNA_brk_join_enz"/>
</dbReference>
<keyword evidence="2 9" id="KW-0963">Cytoplasm</keyword>
<comment type="subcellular location">
    <subcellularLocation>
        <location evidence="1 9">Cytoplasm</location>
    </subcellularLocation>
</comment>
<evidence type="ECO:0000256" key="9">
    <source>
        <dbReference type="HAMAP-Rule" id="MF_01808"/>
    </source>
</evidence>
<feature type="compositionally biased region" description="Polar residues" evidence="10">
    <location>
        <begin position="336"/>
        <end position="346"/>
    </location>
</feature>
<evidence type="ECO:0000256" key="8">
    <source>
        <dbReference type="ARBA" id="ARBA00023306"/>
    </source>
</evidence>
<dbReference type="OrthoDB" id="9801717at2"/>
<evidence type="ECO:0000256" key="3">
    <source>
        <dbReference type="ARBA" id="ARBA00022618"/>
    </source>
</evidence>
<comment type="function">
    <text evidence="9">Site-specific tyrosine recombinase, which acts by catalyzing the cutting and rejoining of the recombining DNA molecules. The XerC-XerD complex is essential to convert dimers of the bacterial chromosome into monomers to permit their segregation at cell division. It also contributes to the segregational stability of plasmids.</text>
</comment>
<evidence type="ECO:0000256" key="2">
    <source>
        <dbReference type="ARBA" id="ARBA00022490"/>
    </source>
</evidence>
<feature type="active site" evidence="9">
    <location>
        <position position="147"/>
    </location>
</feature>
<feature type="active site" description="O-(3'-phospho-DNA)-tyrosine intermediate" evidence="9">
    <location>
        <position position="295"/>
    </location>
</feature>
<keyword evidence="6 9" id="KW-0238">DNA-binding</keyword>
<dbReference type="eggNOG" id="COG4974">
    <property type="taxonomic scope" value="Bacteria"/>
</dbReference>
<evidence type="ECO:0000313" key="14">
    <source>
        <dbReference type="Proteomes" id="UP000005801"/>
    </source>
</evidence>
<sequence length="346" mass="37993">MREALASFLVHLDKERRLSPNTCRAYARDIEGFIDNVEARRDRPAKLRDLRLREVRAYLAELHGKRAASTVGRKLSALRTFAEYCRREGWIAENEVALMRRPKLGRKLPVALPVEDLTEMIDGEQRPGAVGLRDRALLEVLYGAGLRVSEAVALNLADLRWEGSGDAARLTLRVLQGKGNKDRVVPLGRKGAEAMRAWLDTREGLLAPTPREGMRSPARIDAGKAVFLGARGGRLSTRVAREVVYRRCQASGARAVVGPHGLRHSFATHLLQSGCDLRSIQSMLGHASLSTTQRYTHLDMGHLFSLYERAHPRASLAADATGAEAAGRSGTGRPTPKSTPTSNEGK</sequence>
<evidence type="ECO:0000256" key="4">
    <source>
        <dbReference type="ARBA" id="ARBA00022829"/>
    </source>
</evidence>
<evidence type="ECO:0000256" key="10">
    <source>
        <dbReference type="SAM" id="MobiDB-lite"/>
    </source>
</evidence>
<evidence type="ECO:0000256" key="5">
    <source>
        <dbReference type="ARBA" id="ARBA00022908"/>
    </source>
</evidence>
<dbReference type="InterPro" id="IPR010998">
    <property type="entry name" value="Integrase_recombinase_N"/>
</dbReference>
<keyword evidence="7 9" id="KW-0233">DNA recombination</keyword>
<keyword evidence="3 9" id="KW-0132">Cell division</keyword>
<evidence type="ECO:0000256" key="7">
    <source>
        <dbReference type="ARBA" id="ARBA00023172"/>
    </source>
</evidence>
<dbReference type="GO" id="GO:0051301">
    <property type="term" value="P:cell division"/>
    <property type="evidence" value="ECO:0007669"/>
    <property type="project" value="UniProtKB-KW"/>
</dbReference>
<feature type="active site" evidence="9">
    <location>
        <position position="178"/>
    </location>
</feature>
<dbReference type="SUPFAM" id="SSF56349">
    <property type="entry name" value="DNA breaking-rejoining enzymes"/>
    <property type="match status" value="1"/>
</dbReference>
<dbReference type="PANTHER" id="PTHR30349:SF77">
    <property type="entry name" value="TYROSINE RECOMBINASE XERC"/>
    <property type="match status" value="1"/>
</dbReference>
<protein>
    <recommendedName>
        <fullName evidence="9">Tyrosine recombinase XerC</fullName>
    </recommendedName>
</protein>
<dbReference type="GO" id="GO:0007059">
    <property type="term" value="P:chromosome segregation"/>
    <property type="evidence" value="ECO:0007669"/>
    <property type="project" value="UniProtKB-UniRule"/>
</dbReference>
<feature type="active site" evidence="9">
    <location>
        <position position="286"/>
    </location>
</feature>
<feature type="active site" evidence="9">
    <location>
        <position position="263"/>
    </location>
</feature>
<dbReference type="InterPro" id="IPR023009">
    <property type="entry name" value="Tyrosine_recombinase_XerC/XerD"/>
</dbReference>
<evidence type="ECO:0000256" key="6">
    <source>
        <dbReference type="ARBA" id="ARBA00023125"/>
    </source>
</evidence>
<dbReference type="Gene3D" id="1.10.443.10">
    <property type="entry name" value="Intergrase catalytic core"/>
    <property type="match status" value="1"/>
</dbReference>
<feature type="region of interest" description="Disordered" evidence="10">
    <location>
        <begin position="315"/>
        <end position="346"/>
    </location>
</feature>
<dbReference type="InterPro" id="IPR004107">
    <property type="entry name" value="Integrase_SAM-like_N"/>
</dbReference>
<feature type="domain" description="Tyr recombinase" evidence="11">
    <location>
        <begin position="107"/>
        <end position="308"/>
    </location>
</feature>
<dbReference type="GO" id="GO:0006313">
    <property type="term" value="P:DNA transposition"/>
    <property type="evidence" value="ECO:0007669"/>
    <property type="project" value="UniProtKB-UniRule"/>
</dbReference>
<dbReference type="PROSITE" id="PS51900">
    <property type="entry name" value="CB"/>
    <property type="match status" value="1"/>
</dbReference>
<dbReference type="InterPro" id="IPR013762">
    <property type="entry name" value="Integrase-like_cat_sf"/>
</dbReference>
<dbReference type="InterPro" id="IPR044068">
    <property type="entry name" value="CB"/>
</dbReference>
<feature type="active site" evidence="9">
    <location>
        <position position="260"/>
    </location>
</feature>
<feature type="compositionally biased region" description="Low complexity" evidence="10">
    <location>
        <begin position="315"/>
        <end position="326"/>
    </location>
</feature>
<reference evidence="13 14" key="1">
    <citation type="submission" date="2007-06" db="EMBL/GenBank/DDBJ databases">
        <authorList>
            <person name="Shimkets L."/>
            <person name="Ferriera S."/>
            <person name="Johnson J."/>
            <person name="Kravitz S."/>
            <person name="Beeson K."/>
            <person name="Sutton G."/>
            <person name="Rogers Y.-H."/>
            <person name="Friedman R."/>
            <person name="Frazier M."/>
            <person name="Venter J.C."/>
        </authorList>
    </citation>
    <scope>NUCLEOTIDE SEQUENCE [LARGE SCALE GENOMIC DNA]</scope>
    <source>
        <strain evidence="13 14">SIR-1</strain>
    </source>
</reference>
<gene>
    <name evidence="9" type="primary">xerC</name>
    <name evidence="13" type="ORF">PPSIR1_12718</name>
</gene>
<keyword evidence="8 9" id="KW-0131">Cell cycle</keyword>
<accession>A6G048</accession>
<dbReference type="Pfam" id="PF02899">
    <property type="entry name" value="Phage_int_SAM_1"/>
    <property type="match status" value="1"/>
</dbReference>
<dbReference type="Proteomes" id="UP000005801">
    <property type="component" value="Unassembled WGS sequence"/>
</dbReference>
<comment type="subunit">
    <text evidence="9">Forms a cyclic heterotetrameric complex composed of two molecules of XerC and two molecules of XerD.</text>
</comment>
<dbReference type="PANTHER" id="PTHR30349">
    <property type="entry name" value="PHAGE INTEGRASE-RELATED"/>
    <property type="match status" value="1"/>
</dbReference>
<comment type="similarity">
    <text evidence="9">Belongs to the 'phage' integrase family. XerC subfamily.</text>
</comment>
<dbReference type="GO" id="GO:0005737">
    <property type="term" value="C:cytoplasm"/>
    <property type="evidence" value="ECO:0007669"/>
    <property type="project" value="UniProtKB-SubCell"/>
</dbReference>
<dbReference type="EMBL" id="ABCS01000008">
    <property type="protein sequence ID" value="EDM80745.1"/>
    <property type="molecule type" value="Genomic_DNA"/>
</dbReference>